<feature type="domain" description="HTH luxR-type" evidence="8">
    <location>
        <begin position="148"/>
        <end position="213"/>
    </location>
</feature>
<dbReference type="SMART" id="SM00421">
    <property type="entry name" value="HTH_LUXR"/>
    <property type="match status" value="1"/>
</dbReference>
<evidence type="ECO:0000259" key="8">
    <source>
        <dbReference type="PROSITE" id="PS50043"/>
    </source>
</evidence>
<accession>A0A1V4I6Z4</accession>
<dbReference type="SUPFAM" id="SSF52172">
    <property type="entry name" value="CheY-like"/>
    <property type="match status" value="1"/>
</dbReference>
<feature type="modified residue" description="4-aspartylphosphate" evidence="7">
    <location>
        <position position="56"/>
    </location>
</feature>
<dbReference type="InterPro" id="IPR016032">
    <property type="entry name" value="Sig_transdc_resp-reg_C-effctor"/>
</dbReference>
<dbReference type="Gene3D" id="3.40.50.2300">
    <property type="match status" value="1"/>
</dbReference>
<dbReference type="PANTHER" id="PTHR43214">
    <property type="entry name" value="TWO-COMPONENT RESPONSE REGULATOR"/>
    <property type="match status" value="1"/>
</dbReference>
<dbReference type="InterPro" id="IPR001789">
    <property type="entry name" value="Sig_transdc_resp-reg_receiver"/>
</dbReference>
<dbReference type="AlphaFoldDB" id="A0A1V4I6Z4"/>
<dbReference type="CDD" id="cd17535">
    <property type="entry name" value="REC_NarL-like"/>
    <property type="match status" value="1"/>
</dbReference>
<evidence type="ECO:0000256" key="4">
    <source>
        <dbReference type="ARBA" id="ARBA00023125"/>
    </source>
</evidence>
<evidence type="ECO:0000256" key="7">
    <source>
        <dbReference type="PROSITE-ProRule" id="PRU00169"/>
    </source>
</evidence>
<dbReference type="EMBL" id="MZGV01000106">
    <property type="protein sequence ID" value="OPJ55723.1"/>
    <property type="molecule type" value="Genomic_DNA"/>
</dbReference>
<gene>
    <name evidence="10" type="primary">degU_3</name>
    <name evidence="10" type="ORF">CLORY_43690</name>
</gene>
<dbReference type="GO" id="GO:0000160">
    <property type="term" value="P:phosphorelay signal transduction system"/>
    <property type="evidence" value="ECO:0007669"/>
    <property type="project" value="InterPro"/>
</dbReference>
<dbReference type="PRINTS" id="PR00038">
    <property type="entry name" value="HTHLUXR"/>
</dbReference>
<evidence type="ECO:0000256" key="3">
    <source>
        <dbReference type="ARBA" id="ARBA00023015"/>
    </source>
</evidence>
<keyword evidence="4" id="KW-0238">DNA-binding</keyword>
<dbReference type="GO" id="GO:0003677">
    <property type="term" value="F:DNA binding"/>
    <property type="evidence" value="ECO:0007669"/>
    <property type="project" value="UniProtKB-KW"/>
</dbReference>
<dbReference type="PROSITE" id="PS50110">
    <property type="entry name" value="RESPONSE_REGULATORY"/>
    <property type="match status" value="1"/>
</dbReference>
<evidence type="ECO:0000256" key="1">
    <source>
        <dbReference type="ARBA" id="ARBA00018672"/>
    </source>
</evidence>
<dbReference type="InterPro" id="IPR011006">
    <property type="entry name" value="CheY-like_superfamily"/>
</dbReference>
<comment type="function">
    <text evidence="6">May play the central regulatory role in sporulation. It may be an element of the effector pathway responsible for the activation of sporulation genes in response to nutritional stress. Spo0A may act in concert with spo0H (a sigma factor) to control the expression of some genes that are critical to the sporulation process.</text>
</comment>
<sequence>MEKIKILIADDEKLIVDGLRLILESYEDIQVVGGAANGREAFEKCKKYKPDVVLMDIRMSEYDGVLGTKLIKESFNEVKILILTTFNDFEYITEALKSGASGYLLKDSEYDTIYEAIKASIKGGVVITPEVAEKMLCEEQTLKADIDKIMQSYNINEKELLIIQEVAKGLTNKEIAEKLFLSEGTIKNNITNILSKLSLRDRTQLTIFAFKNGLAD</sequence>
<dbReference type="InterPro" id="IPR058245">
    <property type="entry name" value="NreC/VraR/RcsB-like_REC"/>
</dbReference>
<dbReference type="PANTHER" id="PTHR43214:SF40">
    <property type="entry name" value="TRANSCRIPTIONAL REGULATORY PROTEIN LNRK"/>
    <property type="match status" value="1"/>
</dbReference>
<keyword evidence="3" id="KW-0805">Transcription regulation</keyword>
<dbReference type="PROSITE" id="PS00622">
    <property type="entry name" value="HTH_LUXR_1"/>
    <property type="match status" value="1"/>
</dbReference>
<evidence type="ECO:0000256" key="5">
    <source>
        <dbReference type="ARBA" id="ARBA00023163"/>
    </source>
</evidence>
<evidence type="ECO:0000256" key="6">
    <source>
        <dbReference type="ARBA" id="ARBA00024867"/>
    </source>
</evidence>
<dbReference type="InterPro" id="IPR039420">
    <property type="entry name" value="WalR-like"/>
</dbReference>
<comment type="caution">
    <text evidence="10">The sequence shown here is derived from an EMBL/GenBank/DDBJ whole genome shotgun (WGS) entry which is preliminary data.</text>
</comment>
<dbReference type="InterPro" id="IPR000792">
    <property type="entry name" value="Tscrpt_reg_LuxR_C"/>
</dbReference>
<dbReference type="Pfam" id="PF00196">
    <property type="entry name" value="GerE"/>
    <property type="match status" value="1"/>
</dbReference>
<keyword evidence="2 7" id="KW-0597">Phosphoprotein</keyword>
<dbReference type="PROSITE" id="PS50043">
    <property type="entry name" value="HTH_LUXR_2"/>
    <property type="match status" value="1"/>
</dbReference>
<evidence type="ECO:0000313" key="11">
    <source>
        <dbReference type="Proteomes" id="UP000190080"/>
    </source>
</evidence>
<evidence type="ECO:0000259" key="9">
    <source>
        <dbReference type="PROSITE" id="PS50110"/>
    </source>
</evidence>
<reference evidence="10 11" key="1">
    <citation type="submission" date="2017-03" db="EMBL/GenBank/DDBJ databases">
        <title>Genome sequence of Clostridium oryzae DSM 28571.</title>
        <authorList>
            <person name="Poehlein A."/>
            <person name="Daniel R."/>
        </authorList>
    </citation>
    <scope>NUCLEOTIDE SEQUENCE [LARGE SCALE GENOMIC DNA]</scope>
    <source>
        <strain evidence="10 11">DSM 28571</strain>
    </source>
</reference>
<dbReference type="STRING" id="1450648.CLORY_43690"/>
<proteinExistence type="predicted"/>
<name>A0A1V4I6Z4_9CLOT</name>
<dbReference type="Pfam" id="PF00072">
    <property type="entry name" value="Response_reg"/>
    <property type="match status" value="1"/>
</dbReference>
<dbReference type="RefSeq" id="WP_079428509.1">
    <property type="nucleotide sequence ID" value="NZ_MZGV01000106.1"/>
</dbReference>
<dbReference type="OrthoDB" id="9779069at2"/>
<keyword evidence="11" id="KW-1185">Reference proteome</keyword>
<keyword evidence="5" id="KW-0804">Transcription</keyword>
<dbReference type="SUPFAM" id="SSF46894">
    <property type="entry name" value="C-terminal effector domain of the bipartite response regulators"/>
    <property type="match status" value="1"/>
</dbReference>
<evidence type="ECO:0000256" key="2">
    <source>
        <dbReference type="ARBA" id="ARBA00022553"/>
    </source>
</evidence>
<feature type="domain" description="Response regulatory" evidence="9">
    <location>
        <begin position="5"/>
        <end position="121"/>
    </location>
</feature>
<dbReference type="CDD" id="cd06170">
    <property type="entry name" value="LuxR_C_like"/>
    <property type="match status" value="1"/>
</dbReference>
<dbReference type="GO" id="GO:0006355">
    <property type="term" value="P:regulation of DNA-templated transcription"/>
    <property type="evidence" value="ECO:0007669"/>
    <property type="project" value="InterPro"/>
</dbReference>
<dbReference type="Proteomes" id="UP000190080">
    <property type="component" value="Unassembled WGS sequence"/>
</dbReference>
<organism evidence="10 11">
    <name type="scientific">Clostridium oryzae</name>
    <dbReference type="NCBI Taxonomy" id="1450648"/>
    <lineage>
        <taxon>Bacteria</taxon>
        <taxon>Bacillati</taxon>
        <taxon>Bacillota</taxon>
        <taxon>Clostridia</taxon>
        <taxon>Eubacteriales</taxon>
        <taxon>Clostridiaceae</taxon>
        <taxon>Clostridium</taxon>
    </lineage>
</organism>
<protein>
    <recommendedName>
        <fullName evidence="1">Stage 0 sporulation protein A homolog</fullName>
    </recommendedName>
</protein>
<evidence type="ECO:0000313" key="10">
    <source>
        <dbReference type="EMBL" id="OPJ55723.1"/>
    </source>
</evidence>
<dbReference type="SMART" id="SM00448">
    <property type="entry name" value="REC"/>
    <property type="match status" value="1"/>
</dbReference>